<feature type="region of interest" description="Disordered" evidence="1">
    <location>
        <begin position="478"/>
        <end position="520"/>
    </location>
</feature>
<reference evidence="2 3" key="1">
    <citation type="submission" date="2024-08" db="EMBL/GenBank/DDBJ databases">
        <authorList>
            <person name="Cucini C."/>
            <person name="Frati F."/>
        </authorList>
    </citation>
    <scope>NUCLEOTIDE SEQUENCE [LARGE SCALE GENOMIC DNA]</scope>
</reference>
<evidence type="ECO:0000256" key="1">
    <source>
        <dbReference type="SAM" id="MobiDB-lite"/>
    </source>
</evidence>
<dbReference type="EMBL" id="CAXLJM020000050">
    <property type="protein sequence ID" value="CAL8114502.1"/>
    <property type="molecule type" value="Genomic_DNA"/>
</dbReference>
<protein>
    <recommendedName>
        <fullName evidence="4">F-box domain-containing protein</fullName>
    </recommendedName>
</protein>
<sequence length="520" mass="59185">MEVTRNEYVPEKTVNGVCASAVAGSSFAVETNLQNPMTNSLVVKNLFEIMPFNLNDFKNFRLVSKLWWEISLSAIRENAWLRLTDEKSEDNETPMQFYMSWLSLSNDPYQLTTERKLFTKYIISHADVCFWRQIGETMTHLKLSPVIFEDQAELYRVLTELSPKLTHLFLKDFRFVNPKMDDDQMLGHLWDEKLRHPASQINENLNYLDITVTLDCDRVSGIGQLPFNWPELLSHFPNLKVLRLYVTNRVFKKLRHGHTLQSLCDLVICYILFCMRMLRRNISEELCSELKIELLRITQGNRSSSRGVGGAGLATENRGNAVAVNMTTDHLFSNVEIFQGLANSHEVNVKSELEVESENELNFFTVDDEAFIYERVDFKATWLFEKYNFLLARQHKAVDKALNSKGGVIPIKKVNPKVTLYRKKDIVVRPPAPPIVKSKPASASAPIGGNPNHGKLWKGSSSGDPGISEFALEVFVKDSGPPNKSKSSTPPAGLLSGRISTRSMDRRLRSDKSQSQLKYT</sequence>
<feature type="region of interest" description="Disordered" evidence="1">
    <location>
        <begin position="432"/>
        <end position="462"/>
    </location>
</feature>
<gene>
    <name evidence="2" type="ORF">ODALV1_LOCUS16494</name>
</gene>
<evidence type="ECO:0000313" key="2">
    <source>
        <dbReference type="EMBL" id="CAL8114502.1"/>
    </source>
</evidence>
<comment type="caution">
    <text evidence="2">The sequence shown here is derived from an EMBL/GenBank/DDBJ whole genome shotgun (WGS) entry which is preliminary data.</text>
</comment>
<organism evidence="2 3">
    <name type="scientific">Orchesella dallaii</name>
    <dbReference type="NCBI Taxonomy" id="48710"/>
    <lineage>
        <taxon>Eukaryota</taxon>
        <taxon>Metazoa</taxon>
        <taxon>Ecdysozoa</taxon>
        <taxon>Arthropoda</taxon>
        <taxon>Hexapoda</taxon>
        <taxon>Collembola</taxon>
        <taxon>Entomobryomorpha</taxon>
        <taxon>Entomobryoidea</taxon>
        <taxon>Orchesellidae</taxon>
        <taxon>Orchesellinae</taxon>
        <taxon>Orchesella</taxon>
    </lineage>
</organism>
<proteinExistence type="predicted"/>
<dbReference type="Proteomes" id="UP001642540">
    <property type="component" value="Unassembled WGS sequence"/>
</dbReference>
<evidence type="ECO:0000313" key="3">
    <source>
        <dbReference type="Proteomes" id="UP001642540"/>
    </source>
</evidence>
<keyword evidence="3" id="KW-1185">Reference proteome</keyword>
<accession>A0ABP1QY42</accession>
<name>A0ABP1QY42_9HEXA</name>
<evidence type="ECO:0008006" key="4">
    <source>
        <dbReference type="Google" id="ProtNLM"/>
    </source>
</evidence>
<feature type="compositionally biased region" description="Basic and acidic residues" evidence="1">
    <location>
        <begin position="503"/>
        <end position="512"/>
    </location>
</feature>